<evidence type="ECO:0000256" key="3">
    <source>
        <dbReference type="ARBA" id="ARBA00022516"/>
    </source>
</evidence>
<feature type="transmembrane region" description="Helical" evidence="14">
    <location>
        <begin position="161"/>
        <end position="185"/>
    </location>
</feature>
<accession>A0AAN7LTS7</accession>
<evidence type="ECO:0000256" key="4">
    <source>
        <dbReference type="ARBA" id="ARBA00022692"/>
    </source>
</evidence>
<comment type="similarity">
    <text evidence="2">Belongs to the EBP family.</text>
</comment>
<keyword evidence="6 13" id="KW-1133">Transmembrane helix</keyword>
<keyword evidence="17" id="KW-1185">Reference proteome</keyword>
<dbReference type="GO" id="GO:0005783">
    <property type="term" value="C:endoplasmic reticulum"/>
    <property type="evidence" value="ECO:0007669"/>
    <property type="project" value="TreeGrafter"/>
</dbReference>
<dbReference type="GO" id="GO:0047750">
    <property type="term" value="F:cholestenol delta-isomerase activity"/>
    <property type="evidence" value="ECO:0007669"/>
    <property type="project" value="InterPro"/>
</dbReference>
<evidence type="ECO:0000256" key="1">
    <source>
        <dbReference type="ARBA" id="ARBA00004141"/>
    </source>
</evidence>
<keyword evidence="9 13" id="KW-0472">Membrane</keyword>
<keyword evidence="8" id="KW-0443">Lipid metabolism</keyword>
<evidence type="ECO:0000256" key="8">
    <source>
        <dbReference type="ARBA" id="ARBA00023098"/>
    </source>
</evidence>
<keyword evidence="10" id="KW-1207">Sterol metabolism</keyword>
<evidence type="ECO:0000256" key="14">
    <source>
        <dbReference type="SAM" id="Phobius"/>
    </source>
</evidence>
<dbReference type="GO" id="GO:0004769">
    <property type="term" value="F:steroid Delta-isomerase activity"/>
    <property type="evidence" value="ECO:0007669"/>
    <property type="project" value="TreeGrafter"/>
</dbReference>
<keyword evidence="3" id="KW-0444">Lipid biosynthesis</keyword>
<dbReference type="Proteomes" id="UP001346149">
    <property type="component" value="Unassembled WGS sequence"/>
</dbReference>
<reference evidence="16 17" key="1">
    <citation type="journal article" date="2023" name="Hortic Res">
        <title>Pangenome of water caltrop reveals structural variations and asymmetric subgenome divergence after allopolyploidization.</title>
        <authorList>
            <person name="Zhang X."/>
            <person name="Chen Y."/>
            <person name="Wang L."/>
            <person name="Yuan Y."/>
            <person name="Fang M."/>
            <person name="Shi L."/>
            <person name="Lu R."/>
            <person name="Comes H.P."/>
            <person name="Ma Y."/>
            <person name="Chen Y."/>
            <person name="Huang G."/>
            <person name="Zhou Y."/>
            <person name="Zheng Z."/>
            <person name="Qiu Y."/>
        </authorList>
    </citation>
    <scope>NUCLEOTIDE SEQUENCE [LARGE SCALE GENOMIC DNA]</scope>
    <source>
        <strain evidence="16">F231</strain>
    </source>
</reference>
<dbReference type="InterPro" id="IPR007905">
    <property type="entry name" value="EBP"/>
</dbReference>
<gene>
    <name evidence="16" type="ORF">SAY86_022600</name>
</gene>
<organism evidence="16 17">
    <name type="scientific">Trapa natans</name>
    <name type="common">Water chestnut</name>
    <dbReference type="NCBI Taxonomy" id="22666"/>
    <lineage>
        <taxon>Eukaryota</taxon>
        <taxon>Viridiplantae</taxon>
        <taxon>Streptophyta</taxon>
        <taxon>Embryophyta</taxon>
        <taxon>Tracheophyta</taxon>
        <taxon>Spermatophyta</taxon>
        <taxon>Magnoliopsida</taxon>
        <taxon>eudicotyledons</taxon>
        <taxon>Gunneridae</taxon>
        <taxon>Pentapetalae</taxon>
        <taxon>rosids</taxon>
        <taxon>malvids</taxon>
        <taxon>Myrtales</taxon>
        <taxon>Lythraceae</taxon>
        <taxon>Trapa</taxon>
    </lineage>
</organism>
<feature type="transmembrane region" description="Helical" evidence="14">
    <location>
        <begin position="76"/>
        <end position="95"/>
    </location>
</feature>
<keyword evidence="4 13" id="KW-0812">Transmembrane</keyword>
<evidence type="ECO:0000313" key="17">
    <source>
        <dbReference type="Proteomes" id="UP001346149"/>
    </source>
</evidence>
<proteinExistence type="inferred from homology"/>
<evidence type="ECO:0000256" key="10">
    <source>
        <dbReference type="ARBA" id="ARBA00023166"/>
    </source>
</evidence>
<dbReference type="EMBL" id="JAXQNO010000008">
    <property type="protein sequence ID" value="KAK4792165.1"/>
    <property type="molecule type" value="Genomic_DNA"/>
</dbReference>
<dbReference type="AlphaFoldDB" id="A0AAN7LTS7"/>
<dbReference type="PROSITE" id="PS51751">
    <property type="entry name" value="EXPERA"/>
    <property type="match status" value="1"/>
</dbReference>
<feature type="transmembrane region" description="Helical" evidence="14">
    <location>
        <begin position="192"/>
        <end position="215"/>
    </location>
</feature>
<dbReference type="InterPro" id="IPR033118">
    <property type="entry name" value="EXPERA"/>
</dbReference>
<dbReference type="GO" id="GO:0016020">
    <property type="term" value="C:membrane"/>
    <property type="evidence" value="ECO:0007669"/>
    <property type="project" value="UniProtKB-SubCell"/>
</dbReference>
<comment type="subcellular location">
    <subcellularLocation>
        <location evidence="1">Membrane</location>
        <topology evidence="1">Multi-pass membrane protein</topology>
    </subcellularLocation>
</comment>
<evidence type="ECO:0000256" key="7">
    <source>
        <dbReference type="ARBA" id="ARBA00023011"/>
    </source>
</evidence>
<name>A0AAN7LTS7_TRANT</name>
<keyword evidence="7" id="KW-0756">Sterol biosynthesis</keyword>
<feature type="domain" description="EXPERA" evidence="15">
    <location>
        <begin position="104"/>
        <end position="246"/>
    </location>
</feature>
<dbReference type="PANTHER" id="PTHR14207:SF0">
    <property type="entry name" value="3-BETA-HYDROXYSTEROID-DELTA(8),DELTA(7)-ISOMERASE"/>
    <property type="match status" value="1"/>
</dbReference>
<evidence type="ECO:0000313" key="16">
    <source>
        <dbReference type="EMBL" id="KAK4792165.1"/>
    </source>
</evidence>
<evidence type="ECO:0000256" key="6">
    <source>
        <dbReference type="ARBA" id="ARBA00022989"/>
    </source>
</evidence>
<keyword evidence="12" id="KW-0413">Isomerase</keyword>
<comment type="caution">
    <text evidence="16">The sequence shown here is derived from an EMBL/GenBank/DDBJ whole genome shotgun (WGS) entry which is preliminary data.</text>
</comment>
<evidence type="ECO:0000256" key="11">
    <source>
        <dbReference type="ARBA" id="ARBA00023221"/>
    </source>
</evidence>
<protein>
    <recommendedName>
        <fullName evidence="15">EXPERA domain-containing protein</fullName>
    </recommendedName>
</protein>
<keyword evidence="11" id="KW-0753">Steroid metabolism</keyword>
<dbReference type="GO" id="GO:0016126">
    <property type="term" value="P:sterol biosynthetic process"/>
    <property type="evidence" value="ECO:0007669"/>
    <property type="project" value="UniProtKB-KW"/>
</dbReference>
<feature type="transmembrane region" description="Helical" evidence="14">
    <location>
        <begin position="227"/>
        <end position="250"/>
    </location>
</feature>
<evidence type="ECO:0000259" key="15">
    <source>
        <dbReference type="PROSITE" id="PS51751"/>
    </source>
</evidence>
<dbReference type="PANTHER" id="PTHR14207">
    <property type="entry name" value="STEROL ISOMERASE"/>
    <property type="match status" value="1"/>
</dbReference>
<dbReference type="GO" id="GO:0000247">
    <property type="term" value="F:C-8 sterol isomerase activity"/>
    <property type="evidence" value="ECO:0007669"/>
    <property type="project" value="TreeGrafter"/>
</dbReference>
<evidence type="ECO:0000256" key="9">
    <source>
        <dbReference type="ARBA" id="ARBA00023136"/>
    </source>
</evidence>
<evidence type="ECO:0000256" key="13">
    <source>
        <dbReference type="PROSITE-ProRule" id="PRU01087"/>
    </source>
</evidence>
<evidence type="ECO:0000256" key="5">
    <source>
        <dbReference type="ARBA" id="ARBA00022955"/>
    </source>
</evidence>
<feature type="transmembrane region" description="Helical" evidence="14">
    <location>
        <begin position="107"/>
        <end position="128"/>
    </location>
</feature>
<sequence length="270" mass="30045">MIQSRSRPFSNHLQAAALLRRLHSQPSPIALSTKESETEKIAKKMEAAGAQHPHPYVPKDLGLPGYVPVLLPQSTILGVYAVASVLVFSLVWLISGRSPRKSGVDRLLMCWWAFTGLTHMILEGYFVFSPDFYKNPSGFYLAEVWKEYSKGDSRYAGRDSAIVSVEGLTAVIEGPASLLAVYAIATKKSYSYALQLAISLGQLYGTAVYFVTAVLEGDNFAASPLYYYLYYVVMNSFWILIPTIISIRCWKKICEAVQFQAQNQKKSKSS</sequence>
<dbReference type="Pfam" id="PF05241">
    <property type="entry name" value="EBP"/>
    <property type="match status" value="1"/>
</dbReference>
<evidence type="ECO:0000256" key="2">
    <source>
        <dbReference type="ARBA" id="ARBA00008337"/>
    </source>
</evidence>
<evidence type="ECO:0000256" key="12">
    <source>
        <dbReference type="ARBA" id="ARBA00023235"/>
    </source>
</evidence>
<keyword evidence="5" id="KW-0752">Steroid biosynthesis</keyword>